<protein>
    <submittedName>
        <fullName evidence="3">Uncharacterized protein</fullName>
    </submittedName>
</protein>
<feature type="region of interest" description="Disordered" evidence="2">
    <location>
        <begin position="666"/>
        <end position="700"/>
    </location>
</feature>
<gene>
    <name evidence="3" type="ORF">ODALV1_LOCUS27523</name>
</gene>
<evidence type="ECO:0000256" key="1">
    <source>
        <dbReference type="SAM" id="Coils"/>
    </source>
</evidence>
<feature type="compositionally biased region" description="Low complexity" evidence="2">
    <location>
        <begin position="9"/>
        <end position="27"/>
    </location>
</feature>
<feature type="compositionally biased region" description="Low complexity" evidence="2">
    <location>
        <begin position="666"/>
        <end position="684"/>
    </location>
</feature>
<feature type="region of interest" description="Disordered" evidence="2">
    <location>
        <begin position="1"/>
        <end position="150"/>
    </location>
</feature>
<feature type="compositionally biased region" description="Low complexity" evidence="2">
    <location>
        <begin position="821"/>
        <end position="841"/>
    </location>
</feature>
<accession>A0ABP1RYJ3</accession>
<organism evidence="3 4">
    <name type="scientific">Orchesella dallaii</name>
    <dbReference type="NCBI Taxonomy" id="48710"/>
    <lineage>
        <taxon>Eukaryota</taxon>
        <taxon>Metazoa</taxon>
        <taxon>Ecdysozoa</taxon>
        <taxon>Arthropoda</taxon>
        <taxon>Hexapoda</taxon>
        <taxon>Collembola</taxon>
        <taxon>Entomobryomorpha</taxon>
        <taxon>Entomobryoidea</taxon>
        <taxon>Orchesellidae</taxon>
        <taxon>Orchesellinae</taxon>
        <taxon>Orchesella</taxon>
    </lineage>
</organism>
<dbReference type="Proteomes" id="UP001642540">
    <property type="component" value="Unassembled WGS sequence"/>
</dbReference>
<feature type="compositionally biased region" description="Low complexity" evidence="2">
    <location>
        <begin position="36"/>
        <end position="56"/>
    </location>
</feature>
<feature type="region of interest" description="Disordered" evidence="2">
    <location>
        <begin position="520"/>
        <end position="543"/>
    </location>
</feature>
<feature type="region of interest" description="Disordered" evidence="2">
    <location>
        <begin position="440"/>
        <end position="487"/>
    </location>
</feature>
<keyword evidence="4" id="KW-1185">Reference proteome</keyword>
<feature type="compositionally biased region" description="Low complexity" evidence="2">
    <location>
        <begin position="773"/>
        <end position="806"/>
    </location>
</feature>
<evidence type="ECO:0000313" key="3">
    <source>
        <dbReference type="EMBL" id="CAL8138770.1"/>
    </source>
</evidence>
<feature type="compositionally biased region" description="Polar residues" evidence="2">
    <location>
        <begin position="842"/>
        <end position="851"/>
    </location>
</feature>
<evidence type="ECO:0000256" key="2">
    <source>
        <dbReference type="SAM" id="MobiDB-lite"/>
    </source>
</evidence>
<proteinExistence type="predicted"/>
<dbReference type="EMBL" id="CAXLJM020000124">
    <property type="protein sequence ID" value="CAL8138770.1"/>
    <property type="molecule type" value="Genomic_DNA"/>
</dbReference>
<reference evidence="3 4" key="1">
    <citation type="submission" date="2024-08" db="EMBL/GenBank/DDBJ databases">
        <authorList>
            <person name="Cucini C."/>
            <person name="Frati F."/>
        </authorList>
    </citation>
    <scope>NUCLEOTIDE SEQUENCE [LARGE SCALE GENOMIC DNA]</scope>
</reference>
<feature type="compositionally biased region" description="Low complexity" evidence="2">
    <location>
        <begin position="852"/>
        <end position="865"/>
    </location>
</feature>
<feature type="compositionally biased region" description="Low complexity" evidence="2">
    <location>
        <begin position="520"/>
        <end position="529"/>
    </location>
</feature>
<name>A0ABP1RYJ3_9HEXA</name>
<feature type="compositionally biased region" description="Polar residues" evidence="2">
    <location>
        <begin position="77"/>
        <end position="113"/>
    </location>
</feature>
<sequence length="942" mass="99290">MLRKGPTGGSSTTTTSGSGTGLSSSSSQNTRDLYHHSSSPTRHNTNTNNTSSTNHHGQYLRGSRGESVAQQHLRGTPPSSSSCTLEARSNNGTPKRGGNITNNQSHLSRTSSTSDISGGVGLGGNNSSSIPSSSGVILRSPSHHHHRQLQQQQQQHCCGCACGNSSSPSSSNKGSRDNLLRNVVTRNNSPTRAHSPIHHHQQQVHSCCCANQHHQQQAQHHQHNLNHSTLVHRIRDCPPDSHPRLLTTTTNVNPNNQQLWLFGKDEGVEDEEDPNDSVGVGDERLVRRRDVVSAGVGLGGPSHGCHHLPSPLIVQSGASAQYNAGGSGAIGTPTNTNAGGFGFFKFHNPSSSVASPHPELLLPMDFIQVLIHQHAKTIVALQDLQREVSTLKDFRTSLLHSLPATAAPTAPSGLSDAVWTTGSAIGGVGVSSTTTAAIATAPSSSTGGGGVGPPGPVGSSSSATPKIPHPDSGFSTETKSTNQKSDAESDDELYSLLSLIQCKVQESIIRNDYLLTSHQNRTATSSHRSSSNHRRQGDKPKERLGKLDKVLGNCDKVEFRKDFISRDVIRGVLGAEKTELQRQLFFALVKIENLKSVTKEQKTIDSRVHALSQENEQLRYKLKEMEIELEGTKATLRILQKNSYSPASPATTAALVVSASKLSSSISSPSSTVLPEAPCHTSTPSHHHQQHHHPSSSSSRLVVPAIPIMWESDSLDNTDPASYAIPGATAVATIASSSSANSTRQRLIQKLSDIESISTSSSSTHQHHHHHSSSPANNNSSNNSRLSNNYSSSNNISPLTTSSKKSPAPKPPVIIEHSIMNTTSSTSPSPSSNPNSATNTSKQQKSASPVGNKSMSSIKSNNSSIPIAVSRLKGKGGPGSHGSGANNTIAGGPASNNNNNNNNVVGKSTPVGKLKPGTGPPGSAPATTGNGGIGTIWANWFS</sequence>
<feature type="compositionally biased region" description="Polar residues" evidence="2">
    <location>
        <begin position="473"/>
        <end position="484"/>
    </location>
</feature>
<feature type="region of interest" description="Disordered" evidence="2">
    <location>
        <begin position="756"/>
        <end position="934"/>
    </location>
</feature>
<feature type="compositionally biased region" description="Basic residues" evidence="2">
    <location>
        <begin position="685"/>
        <end position="694"/>
    </location>
</feature>
<comment type="caution">
    <text evidence="3">The sequence shown here is derived from an EMBL/GenBank/DDBJ whole genome shotgun (WGS) entry which is preliminary data.</text>
</comment>
<feature type="coiled-coil region" evidence="1">
    <location>
        <begin position="608"/>
        <end position="642"/>
    </location>
</feature>
<feature type="compositionally biased region" description="Low complexity" evidence="2">
    <location>
        <begin position="125"/>
        <end position="140"/>
    </location>
</feature>
<evidence type="ECO:0000313" key="4">
    <source>
        <dbReference type="Proteomes" id="UP001642540"/>
    </source>
</evidence>
<keyword evidence="1" id="KW-0175">Coiled coil</keyword>